<dbReference type="InterPro" id="IPR018530">
    <property type="entry name" value="SiaC"/>
</dbReference>
<name>A0ABZ2XHX7_9RHOO</name>
<gene>
    <name evidence="2" type="ORF">AADV58_16055</name>
</gene>
<dbReference type="Pfam" id="PF09345">
    <property type="entry name" value="SiaC"/>
    <property type="match status" value="1"/>
</dbReference>
<feature type="domain" description="SiaC family regulatory phosphoprotein" evidence="1">
    <location>
        <begin position="7"/>
        <end position="121"/>
    </location>
</feature>
<sequence length="129" mass="14736">METLYIGATPSSPEVNFDFAKHHLSIRGESYPENAAAFYGEIIKRLREYLGNCSQTRITVDISLAYFNSSSTKMLFNIFEAFNSAVTAGNEIVLNWYHDEEDDTILEFGQELHIDFPLITFFDHPEKTA</sequence>
<dbReference type="EMBL" id="CP151406">
    <property type="protein sequence ID" value="WZJ21444.1"/>
    <property type="molecule type" value="Genomic_DNA"/>
</dbReference>
<reference evidence="2 3" key="1">
    <citation type="submission" date="2024-04" db="EMBL/GenBank/DDBJ databases">
        <title>Dissimilatory iodate-reducing microorganisms contribute to the enrichment of iodine in groundwater.</title>
        <authorList>
            <person name="Jiang Z."/>
        </authorList>
    </citation>
    <scope>NUCLEOTIDE SEQUENCE [LARGE SCALE GENOMIC DNA]</scope>
    <source>
        <strain evidence="2 3">NCP973</strain>
    </source>
</reference>
<accession>A0ABZ2XHX7</accession>
<dbReference type="RefSeq" id="WP_341743702.1">
    <property type="nucleotide sequence ID" value="NZ_CP151406.1"/>
</dbReference>
<dbReference type="Proteomes" id="UP001479520">
    <property type="component" value="Chromosome"/>
</dbReference>
<evidence type="ECO:0000259" key="1">
    <source>
        <dbReference type="Pfam" id="PF09345"/>
    </source>
</evidence>
<organism evidence="2 3">
    <name type="scientific">Azonexus hydrophilus</name>
    <dbReference type="NCBI Taxonomy" id="418702"/>
    <lineage>
        <taxon>Bacteria</taxon>
        <taxon>Pseudomonadati</taxon>
        <taxon>Pseudomonadota</taxon>
        <taxon>Betaproteobacteria</taxon>
        <taxon>Rhodocyclales</taxon>
        <taxon>Azonexaceae</taxon>
        <taxon>Azonexus</taxon>
    </lineage>
</organism>
<proteinExistence type="predicted"/>
<protein>
    <submittedName>
        <fullName evidence="2">DUF1987 domain-containing protein</fullName>
    </submittedName>
</protein>
<keyword evidence="3" id="KW-1185">Reference proteome</keyword>
<evidence type="ECO:0000313" key="3">
    <source>
        <dbReference type="Proteomes" id="UP001479520"/>
    </source>
</evidence>
<evidence type="ECO:0000313" key="2">
    <source>
        <dbReference type="EMBL" id="WZJ21444.1"/>
    </source>
</evidence>